<evidence type="ECO:0000256" key="1">
    <source>
        <dbReference type="SAM" id="MobiDB-lite"/>
    </source>
</evidence>
<sequence length="482" mass="49589">MSSYIAPQNMTRLLVAVLAATLLMFGVTGLLAAPTASAAGTLSTSSSQGSGKASATGSTTVTVKGSGYQSIKKGFGGIYVVFGYLANSSGWKPSQGGTGGKDFYYVADSQSKNNNGYQKFVAYPGSRTADSANGGTITANGTFSTSLVIKGPTFNATTASGGTKKIDCREVQCGVITFGAHGVTNGTNEAFSPISFGTVTGAAKDNSTPQQSQNTSGATRGELNNSTDAGTTTRTTTETQSNTTQDASQTQDEETTTTEAQDGSPEPREAVTSGEATLGLEQQTVIAGRSLGFTGRGFAAGEQVVATLSSGLSAAGPISAGEFGEIAGTVQIPADTVAGTHKLKLTGAGSDNSVEAEFGVMANAEMLAGDTSSDQQPIRWALIAVVVAAALLLILITSSLIAARIHRKNKPTASSTNGAKSGKRATRKRRPATKRRKKVGSKTERRQPSEAQAPVNCYDTDESDPETTTLDRLDESFERENA</sequence>
<reference evidence="5" key="1">
    <citation type="journal article" date="2019" name="Int. J. Syst. Evol. Microbiol.">
        <title>The Global Catalogue of Microorganisms (GCM) 10K type strain sequencing project: providing services to taxonomists for standard genome sequencing and annotation.</title>
        <authorList>
            <consortium name="The Broad Institute Genomics Platform"/>
            <consortium name="The Broad Institute Genome Sequencing Center for Infectious Disease"/>
            <person name="Wu L."/>
            <person name="Ma J."/>
        </authorList>
    </citation>
    <scope>NUCLEOTIDE SEQUENCE [LARGE SCALE GENOMIC DNA]</scope>
    <source>
        <strain evidence="5">CGMCC 1.12849</strain>
    </source>
</reference>
<feature type="compositionally biased region" description="Low complexity" evidence="1">
    <location>
        <begin position="227"/>
        <end position="250"/>
    </location>
</feature>
<evidence type="ECO:0000313" key="5">
    <source>
        <dbReference type="Proteomes" id="UP001595884"/>
    </source>
</evidence>
<evidence type="ECO:0000313" key="4">
    <source>
        <dbReference type="EMBL" id="MFC4718032.1"/>
    </source>
</evidence>
<comment type="caution">
    <text evidence="4">The sequence shown here is derived from an EMBL/GenBank/DDBJ whole genome shotgun (WGS) entry which is preliminary data.</text>
</comment>
<evidence type="ECO:0000256" key="2">
    <source>
        <dbReference type="SAM" id="Phobius"/>
    </source>
</evidence>
<feature type="compositionally biased region" description="Basic and acidic residues" evidence="1">
    <location>
        <begin position="469"/>
        <end position="482"/>
    </location>
</feature>
<protein>
    <submittedName>
        <fullName evidence="4">Uncharacterized protein</fullName>
    </submittedName>
</protein>
<organism evidence="4 5">
    <name type="scientific">Glutamicibacter bergerei</name>
    <dbReference type="NCBI Taxonomy" id="256702"/>
    <lineage>
        <taxon>Bacteria</taxon>
        <taxon>Bacillati</taxon>
        <taxon>Actinomycetota</taxon>
        <taxon>Actinomycetes</taxon>
        <taxon>Micrococcales</taxon>
        <taxon>Micrococcaceae</taxon>
        <taxon>Glutamicibacter</taxon>
    </lineage>
</organism>
<feature type="region of interest" description="Disordered" evidence="1">
    <location>
        <begin position="201"/>
        <end position="279"/>
    </location>
</feature>
<keyword evidence="2" id="KW-0812">Transmembrane</keyword>
<feature type="compositionally biased region" description="Basic residues" evidence="1">
    <location>
        <begin position="421"/>
        <end position="440"/>
    </location>
</feature>
<feature type="compositionally biased region" description="Polar residues" evidence="1">
    <location>
        <begin position="205"/>
        <end position="226"/>
    </location>
</feature>
<gene>
    <name evidence="4" type="ORF">ACFO7V_18080</name>
</gene>
<feature type="chain" id="PRO_5045377674" evidence="3">
    <location>
        <begin position="39"/>
        <end position="482"/>
    </location>
</feature>
<keyword evidence="5" id="KW-1185">Reference proteome</keyword>
<keyword evidence="3" id="KW-0732">Signal</keyword>
<dbReference type="Gene3D" id="2.60.40.230">
    <property type="entry name" value="Neocarzinostatin-like"/>
    <property type="match status" value="1"/>
</dbReference>
<feature type="signal peptide" evidence="3">
    <location>
        <begin position="1"/>
        <end position="38"/>
    </location>
</feature>
<feature type="transmembrane region" description="Helical" evidence="2">
    <location>
        <begin position="380"/>
        <end position="403"/>
    </location>
</feature>
<proteinExistence type="predicted"/>
<dbReference type="EMBL" id="JBHSHE010000091">
    <property type="protein sequence ID" value="MFC4718032.1"/>
    <property type="molecule type" value="Genomic_DNA"/>
</dbReference>
<feature type="region of interest" description="Disordered" evidence="1">
    <location>
        <begin position="407"/>
        <end position="482"/>
    </location>
</feature>
<dbReference type="RefSeq" id="WP_346059181.1">
    <property type="nucleotide sequence ID" value="NZ_BAAAVQ010000034.1"/>
</dbReference>
<evidence type="ECO:0000256" key="3">
    <source>
        <dbReference type="SAM" id="SignalP"/>
    </source>
</evidence>
<keyword evidence="2" id="KW-0472">Membrane</keyword>
<name>A0ABV9MQ07_9MICC</name>
<accession>A0ABV9MQ07</accession>
<dbReference type="Proteomes" id="UP001595884">
    <property type="component" value="Unassembled WGS sequence"/>
</dbReference>
<feature type="region of interest" description="Disordered" evidence="1">
    <location>
        <begin position="42"/>
        <end position="61"/>
    </location>
</feature>
<keyword evidence="2" id="KW-1133">Transmembrane helix</keyword>